<reference evidence="1 2" key="1">
    <citation type="journal article" date="2024" name="G3 (Bethesda)">
        <title>Genome assembly of Hibiscus sabdariffa L. provides insights into metabolisms of medicinal natural products.</title>
        <authorList>
            <person name="Kim T."/>
        </authorList>
    </citation>
    <scope>NUCLEOTIDE SEQUENCE [LARGE SCALE GENOMIC DNA]</scope>
    <source>
        <strain evidence="1">TK-2024</strain>
        <tissue evidence="1">Old leaves</tissue>
    </source>
</reference>
<gene>
    <name evidence="1" type="ORF">V6N12_073544</name>
</gene>
<keyword evidence="2" id="KW-1185">Reference proteome</keyword>
<dbReference type="EMBL" id="JBBPBM010000117">
    <property type="protein sequence ID" value="KAK8506591.1"/>
    <property type="molecule type" value="Genomic_DNA"/>
</dbReference>
<accession>A0ABR2BHS1</accession>
<evidence type="ECO:0000313" key="1">
    <source>
        <dbReference type="EMBL" id="KAK8506591.1"/>
    </source>
</evidence>
<organism evidence="1 2">
    <name type="scientific">Hibiscus sabdariffa</name>
    <name type="common">roselle</name>
    <dbReference type="NCBI Taxonomy" id="183260"/>
    <lineage>
        <taxon>Eukaryota</taxon>
        <taxon>Viridiplantae</taxon>
        <taxon>Streptophyta</taxon>
        <taxon>Embryophyta</taxon>
        <taxon>Tracheophyta</taxon>
        <taxon>Spermatophyta</taxon>
        <taxon>Magnoliopsida</taxon>
        <taxon>eudicotyledons</taxon>
        <taxon>Gunneridae</taxon>
        <taxon>Pentapetalae</taxon>
        <taxon>rosids</taxon>
        <taxon>malvids</taxon>
        <taxon>Malvales</taxon>
        <taxon>Malvaceae</taxon>
        <taxon>Malvoideae</taxon>
        <taxon>Hibiscus</taxon>
    </lineage>
</organism>
<comment type="caution">
    <text evidence="1">The sequence shown here is derived from an EMBL/GenBank/DDBJ whole genome shotgun (WGS) entry which is preliminary data.</text>
</comment>
<dbReference type="Proteomes" id="UP001472677">
    <property type="component" value="Unassembled WGS sequence"/>
</dbReference>
<sequence length="83" mass="9876">MIFFKIIKEVKSVIERFNSLKEEHQQLLNPSLEVKNDERKLTIYITRMTEDQLDGGRVHLNWLEENFADVPENAPEEILKRHA</sequence>
<name>A0ABR2BHS1_9ROSI</name>
<evidence type="ECO:0000313" key="2">
    <source>
        <dbReference type="Proteomes" id="UP001472677"/>
    </source>
</evidence>
<proteinExistence type="predicted"/>
<protein>
    <submittedName>
        <fullName evidence="1">Uncharacterized protein</fullName>
    </submittedName>
</protein>